<dbReference type="NCBIfam" id="TIGR00975">
    <property type="entry name" value="3a0107s03"/>
    <property type="match status" value="1"/>
</dbReference>
<protein>
    <submittedName>
        <fullName evidence="8">Phosphate ABC transporter substrate-binding protein</fullName>
    </submittedName>
</protein>
<comment type="similarity">
    <text evidence="1">Belongs to the PstS family.</text>
</comment>
<dbReference type="GO" id="GO:0042301">
    <property type="term" value="F:phosphate ion binding"/>
    <property type="evidence" value="ECO:0007669"/>
    <property type="project" value="InterPro"/>
</dbReference>
<evidence type="ECO:0000256" key="2">
    <source>
        <dbReference type="ARBA" id="ARBA00022448"/>
    </source>
</evidence>
<evidence type="ECO:0000256" key="6">
    <source>
        <dbReference type="SAM" id="SignalP"/>
    </source>
</evidence>
<dbReference type="GO" id="GO:0043190">
    <property type="term" value="C:ATP-binding cassette (ABC) transporter complex"/>
    <property type="evidence" value="ECO:0007669"/>
    <property type="project" value="InterPro"/>
</dbReference>
<dbReference type="STRING" id="670052.PA27867_2385"/>
<evidence type="ECO:0000256" key="4">
    <source>
        <dbReference type="SAM" id="MobiDB-lite"/>
    </source>
</evidence>
<accession>A0A1B1BL49</accession>
<evidence type="ECO:0000256" key="3">
    <source>
        <dbReference type="ARBA" id="ARBA00022592"/>
    </source>
</evidence>
<dbReference type="InterPro" id="IPR050962">
    <property type="entry name" value="Phosphate-bind_PstS"/>
</dbReference>
<dbReference type="CDD" id="cd13565">
    <property type="entry name" value="PBP2_PstS"/>
    <property type="match status" value="1"/>
</dbReference>
<keyword evidence="3" id="KW-0592">Phosphate transport</keyword>
<feature type="chain" id="PRO_5008519954" evidence="6">
    <location>
        <begin position="34"/>
        <end position="555"/>
    </location>
</feature>
<keyword evidence="5" id="KW-0472">Membrane</keyword>
<evidence type="ECO:0000313" key="9">
    <source>
        <dbReference type="Proteomes" id="UP000092582"/>
    </source>
</evidence>
<keyword evidence="5" id="KW-1133">Transmembrane helix</keyword>
<dbReference type="KEGG" id="cart:PA27867_2385"/>
<dbReference type="PANTHER" id="PTHR42996">
    <property type="entry name" value="PHOSPHATE-BINDING PROTEIN PSTS"/>
    <property type="match status" value="1"/>
</dbReference>
<keyword evidence="2" id="KW-0813">Transport</keyword>
<gene>
    <name evidence="8" type="ORF">PA27867_2385</name>
</gene>
<feature type="compositionally biased region" description="Polar residues" evidence="4">
    <location>
        <begin position="398"/>
        <end position="409"/>
    </location>
</feature>
<feature type="transmembrane region" description="Helical" evidence="5">
    <location>
        <begin position="523"/>
        <end position="542"/>
    </location>
</feature>
<dbReference type="InterPro" id="IPR024370">
    <property type="entry name" value="PBP_domain"/>
</dbReference>
<dbReference type="Pfam" id="PF12849">
    <property type="entry name" value="PBP_like_2"/>
    <property type="match status" value="1"/>
</dbReference>
<feature type="region of interest" description="Disordered" evidence="4">
    <location>
        <begin position="398"/>
        <end position="451"/>
    </location>
</feature>
<name>A0A1B1BL49_9MICO</name>
<evidence type="ECO:0000256" key="1">
    <source>
        <dbReference type="ARBA" id="ARBA00008725"/>
    </source>
</evidence>
<dbReference type="Proteomes" id="UP000092582">
    <property type="component" value="Chromosome 1"/>
</dbReference>
<dbReference type="AlphaFoldDB" id="A0A1B1BL49"/>
<keyword evidence="9" id="KW-1185">Reference proteome</keyword>
<evidence type="ECO:0000259" key="7">
    <source>
        <dbReference type="Pfam" id="PF12849"/>
    </source>
</evidence>
<dbReference type="GO" id="GO:0035435">
    <property type="term" value="P:phosphate ion transmembrane transport"/>
    <property type="evidence" value="ECO:0007669"/>
    <property type="project" value="InterPro"/>
</dbReference>
<feature type="signal peptide" evidence="6">
    <location>
        <begin position="1"/>
        <end position="33"/>
    </location>
</feature>
<proteinExistence type="inferred from homology"/>
<dbReference type="PANTHER" id="PTHR42996:SF1">
    <property type="entry name" value="PHOSPHATE-BINDING PROTEIN PSTS"/>
    <property type="match status" value="1"/>
</dbReference>
<keyword evidence="6" id="KW-0732">Signal</keyword>
<dbReference type="InterPro" id="IPR005673">
    <property type="entry name" value="ABC_phos-bd_PstS"/>
</dbReference>
<feature type="domain" description="PBP" evidence="7">
    <location>
        <begin position="31"/>
        <end position="350"/>
    </location>
</feature>
<evidence type="ECO:0000256" key="5">
    <source>
        <dbReference type="SAM" id="Phobius"/>
    </source>
</evidence>
<dbReference type="Gene3D" id="3.40.190.10">
    <property type="entry name" value="Periplasmic binding protein-like II"/>
    <property type="match status" value="2"/>
</dbReference>
<sequence length="555" mass="56918" precursor="true">MTPQTRWIRRIRAIVALLAIALVTVTGVIPAQAASYDPITGTGSTWSQNALDQWRKNVANNYGMTVNYSGVGSSAGRRDFAAGNVDFAVSEIPFQLAPEDGSAPEQPPRGYAYMPIVAGGTSFMYNLKINGVRVSNLRLSGDVITKIFTGGITNWNDPAIQADNPGLAMPDKGIVPVVRSDGSGSTAQFSLWMSKQHPALWDAFCASVGRATPCGLTSQYPTFGNAKAQSGSSGVAGYVSQDYGEGAITYVEYSYALESGFPVAKVLNQAGYYVEPTANSVAVALLTAQIDQTPGPNYLTQVLDGVYNSADPRTYALSSYSYMIVPTEVGGVFTAKKGTTLGAFANYMLCEGQQQAADLGYSPLPMNLVLAGFDQIKRVPGADTTGVDINKCNNPTFKAGDSPSSNQLALTAAQPQDCDKVGPNQCTTGTAGAPAETPITGSGTGGSATGGTAEETAAAAAAAAATTSAGGAAATGTTVGAAAVYDANGALVSGGAVGSSVAGAAVATPFTLAEDGWGLQQSLMLLAATLLVAAAVLPPVFWRRLTPRDRTGGVK</sequence>
<reference evidence="8 9" key="1">
    <citation type="submission" date="2016-06" db="EMBL/GenBank/DDBJ databases">
        <title>Genome sequencing of Cryobacterium arcticum PAMC 27867.</title>
        <authorList>
            <person name="Lee J."/>
            <person name="Kim O.-S."/>
        </authorList>
    </citation>
    <scope>NUCLEOTIDE SEQUENCE [LARGE SCALE GENOMIC DNA]</scope>
    <source>
        <strain evidence="8 9">PAMC 27867</strain>
    </source>
</reference>
<dbReference type="SUPFAM" id="SSF53850">
    <property type="entry name" value="Periplasmic binding protein-like II"/>
    <property type="match status" value="1"/>
</dbReference>
<keyword evidence="5" id="KW-0812">Transmembrane</keyword>
<dbReference type="RefSeq" id="WP_236900698.1">
    <property type="nucleotide sequence ID" value="NZ_CP016282.1"/>
</dbReference>
<dbReference type="PATRIC" id="fig|670052.7.peg.2451"/>
<evidence type="ECO:0000313" key="8">
    <source>
        <dbReference type="EMBL" id="ANP73335.1"/>
    </source>
</evidence>
<feature type="compositionally biased region" description="Low complexity" evidence="4">
    <location>
        <begin position="427"/>
        <end position="441"/>
    </location>
</feature>
<dbReference type="EMBL" id="CP016282">
    <property type="protein sequence ID" value="ANP73335.1"/>
    <property type="molecule type" value="Genomic_DNA"/>
</dbReference>
<organism evidence="8 9">
    <name type="scientific">Cryobacterium arcticum</name>
    <dbReference type="NCBI Taxonomy" id="670052"/>
    <lineage>
        <taxon>Bacteria</taxon>
        <taxon>Bacillati</taxon>
        <taxon>Actinomycetota</taxon>
        <taxon>Actinomycetes</taxon>
        <taxon>Micrococcales</taxon>
        <taxon>Microbacteriaceae</taxon>
        <taxon>Cryobacterium</taxon>
    </lineage>
</organism>